<evidence type="ECO:0000256" key="2">
    <source>
        <dbReference type="SAM" id="MobiDB-lite"/>
    </source>
</evidence>
<dbReference type="SMART" id="SM00066">
    <property type="entry name" value="GAL4"/>
    <property type="match status" value="1"/>
</dbReference>
<reference evidence="4" key="1">
    <citation type="journal article" date="2012" name="PLoS Genet.">
        <title>Comparative analysis of the genomes of two field isolates of the rice blast fungus Magnaporthe oryzae.</title>
        <authorList>
            <person name="Xue M."/>
            <person name="Yang J."/>
            <person name="Li Z."/>
            <person name="Hu S."/>
            <person name="Yao N."/>
            <person name="Dean R.A."/>
            <person name="Zhao W."/>
            <person name="Shen M."/>
            <person name="Zhang H."/>
            <person name="Li C."/>
            <person name="Liu L."/>
            <person name="Cao L."/>
            <person name="Xu X."/>
            <person name="Xing Y."/>
            <person name="Hsiang T."/>
            <person name="Zhang Z."/>
            <person name="Xu J.R."/>
            <person name="Peng Y.L."/>
        </authorList>
    </citation>
    <scope>NUCLEOTIDE SEQUENCE</scope>
    <source>
        <strain evidence="4">Y34</strain>
    </source>
</reference>
<evidence type="ECO:0000256" key="1">
    <source>
        <dbReference type="ARBA" id="ARBA00023242"/>
    </source>
</evidence>
<accession>A0AA97NP06</accession>
<evidence type="ECO:0000259" key="3">
    <source>
        <dbReference type="PROSITE" id="PS50048"/>
    </source>
</evidence>
<dbReference type="EMBL" id="JH793897">
    <property type="protein sequence ID" value="ELQ33629.1"/>
    <property type="molecule type" value="Genomic_DNA"/>
</dbReference>
<dbReference type="AlphaFoldDB" id="A0AA97NP06"/>
<dbReference type="InterPro" id="IPR001138">
    <property type="entry name" value="Zn2Cys6_DnaBD"/>
</dbReference>
<dbReference type="InterPro" id="IPR036864">
    <property type="entry name" value="Zn2-C6_fun-type_DNA-bd_sf"/>
</dbReference>
<dbReference type="PANTHER" id="PTHR47784:SF4">
    <property type="entry name" value="ZN(II)2CYS6 TRANSCRIPTION FACTOR (EUROFUNG)"/>
    <property type="match status" value="1"/>
</dbReference>
<organism evidence="4">
    <name type="scientific">Pyricularia oryzae (strain Y34)</name>
    <name type="common">Rice blast fungus</name>
    <name type="synonym">Magnaporthe oryzae</name>
    <dbReference type="NCBI Taxonomy" id="1143189"/>
    <lineage>
        <taxon>Eukaryota</taxon>
        <taxon>Fungi</taxon>
        <taxon>Dikarya</taxon>
        <taxon>Ascomycota</taxon>
        <taxon>Pezizomycotina</taxon>
        <taxon>Sordariomycetes</taxon>
        <taxon>Sordariomycetidae</taxon>
        <taxon>Magnaporthales</taxon>
        <taxon>Pyriculariaceae</taxon>
        <taxon>Pyricularia</taxon>
    </lineage>
</organism>
<dbReference type="PANTHER" id="PTHR47784">
    <property type="entry name" value="STEROL UPTAKE CONTROL PROTEIN 2"/>
    <property type="match status" value="1"/>
</dbReference>
<dbReference type="SUPFAM" id="SSF57701">
    <property type="entry name" value="Zn2/Cys6 DNA-binding domain"/>
    <property type="match status" value="1"/>
</dbReference>
<dbReference type="Pfam" id="PF00172">
    <property type="entry name" value="Zn_clus"/>
    <property type="match status" value="1"/>
</dbReference>
<dbReference type="PROSITE" id="PS50048">
    <property type="entry name" value="ZN2_CY6_FUNGAL_2"/>
    <property type="match status" value="1"/>
</dbReference>
<dbReference type="GO" id="GO:0001228">
    <property type="term" value="F:DNA-binding transcription activator activity, RNA polymerase II-specific"/>
    <property type="evidence" value="ECO:0007669"/>
    <property type="project" value="TreeGrafter"/>
</dbReference>
<keyword evidence="1" id="KW-0539">Nucleus</keyword>
<dbReference type="CDD" id="cd00067">
    <property type="entry name" value="GAL4"/>
    <property type="match status" value="1"/>
</dbReference>
<proteinExistence type="predicted"/>
<evidence type="ECO:0000313" key="4">
    <source>
        <dbReference type="EMBL" id="ELQ33629.1"/>
    </source>
</evidence>
<protein>
    <recommendedName>
        <fullName evidence="3">Zn(2)-C6 fungal-type domain-containing protein</fullName>
    </recommendedName>
</protein>
<dbReference type="GO" id="GO:0008270">
    <property type="term" value="F:zinc ion binding"/>
    <property type="evidence" value="ECO:0007669"/>
    <property type="project" value="InterPro"/>
</dbReference>
<dbReference type="InterPro" id="IPR053157">
    <property type="entry name" value="Sterol_Uptake_Regulator"/>
</dbReference>
<gene>
    <name evidence="4" type="ORF">OOU_Y34scaffold00917g3</name>
</gene>
<dbReference type="Gene3D" id="4.10.240.10">
    <property type="entry name" value="Zn(2)-C6 fungal-type DNA-binding domain"/>
    <property type="match status" value="1"/>
</dbReference>
<feature type="region of interest" description="Disordered" evidence="2">
    <location>
        <begin position="1"/>
        <end position="27"/>
    </location>
</feature>
<dbReference type="PROSITE" id="PS00463">
    <property type="entry name" value="ZN2_CY6_FUNGAL_1"/>
    <property type="match status" value="1"/>
</dbReference>
<dbReference type="Proteomes" id="UP000011086">
    <property type="component" value="Unassembled WGS sequence"/>
</dbReference>
<name>A0AA97NP06_PYRO3</name>
<sequence length="475" mass="52312">MTGESEHIPLPTRPMKKRRTHRKSRHGCQECKQRHQKCDELRPQCANCAITNRACHYEGDRPSLRQLPSPGTTVDTNVISPPNQVPSEAVQQPRILVDLGGSPQSRFDGEDDTSAAASVVNMDHMELMAHYTFALSNPEIDQDFDRAATKMVLQAALDFPWLLHEVLAITSRQLVLARPERAAFYRAQASRLQTRALSLFNRRGGGGGLQPTIDAANALAATLFASMLGRHLLVDTLESLLQRTGDDFGGASSEAALDRFCHYLQVHNGLRVVASGAWPHLVESELWPLISLVGQLNTPRLSGQGNELRGLSDWVREQHHAKNLTGTAAAAADSNGEEDEALKACLEAISLLQSGLDNSGLFSFSSSHHPLQQQRRRLHQHQMTFSWSVRCPAKFNQLVQQRRPVGLVILAHYAVLLHLSRDLWLIGRSASRFFRVVTDVLGPTYDAQLAWPREALSDGGNDPAGIGNSAVVSLP</sequence>
<feature type="compositionally biased region" description="Basic residues" evidence="2">
    <location>
        <begin position="14"/>
        <end position="26"/>
    </location>
</feature>
<feature type="domain" description="Zn(2)-C6 fungal-type" evidence="3">
    <location>
        <begin position="27"/>
        <end position="57"/>
    </location>
</feature>